<organism evidence="7 8">
    <name type="scientific">Piptocephalis cylindrospora</name>
    <dbReference type="NCBI Taxonomy" id="1907219"/>
    <lineage>
        <taxon>Eukaryota</taxon>
        <taxon>Fungi</taxon>
        <taxon>Fungi incertae sedis</taxon>
        <taxon>Zoopagomycota</taxon>
        <taxon>Zoopagomycotina</taxon>
        <taxon>Zoopagomycetes</taxon>
        <taxon>Zoopagales</taxon>
        <taxon>Piptocephalidaceae</taxon>
        <taxon>Piptocephalis</taxon>
    </lineage>
</organism>
<evidence type="ECO:0000256" key="2">
    <source>
        <dbReference type="ARBA" id="ARBA00022679"/>
    </source>
</evidence>
<sequence length="225" mass="25820">MSTQTLDTAVPHDEAREAEKPLRVLEFYSGIGGMWGAFDINTTANEVYRHNFPQSRLHQKQAADMYLMSPPCQPYTRLGNQQGSLDPRAKSFIYLLDIIGQLNQPPRYILVENVKGFEGIIIKLRALDQYCKPMSKLMYIHSIFLKLQEAIEANHEKTVEEFTQRIRDEAGLRYFTEYEIARLMGFPDTMDFPKSASRKQRYRVLGNSLSVDVVSALISWMLSSG</sequence>
<dbReference type="Gene3D" id="3.90.120.10">
    <property type="entry name" value="DNA Methylase, subunit A, domain 2"/>
    <property type="match status" value="1"/>
</dbReference>
<dbReference type="SUPFAM" id="SSF53335">
    <property type="entry name" value="S-adenosyl-L-methionine-dependent methyltransferases"/>
    <property type="match status" value="1"/>
</dbReference>
<dbReference type="AlphaFoldDB" id="A0A4P9Y7N0"/>
<dbReference type="GO" id="GO:0008168">
    <property type="term" value="F:methyltransferase activity"/>
    <property type="evidence" value="ECO:0007669"/>
    <property type="project" value="UniProtKB-KW"/>
</dbReference>
<accession>A0A4P9Y7N0</accession>
<keyword evidence="8" id="KW-1185">Reference proteome</keyword>
<dbReference type="EMBL" id="KZ987753">
    <property type="protein sequence ID" value="RKP15146.1"/>
    <property type="molecule type" value="Genomic_DNA"/>
</dbReference>
<dbReference type="InterPro" id="IPR031303">
    <property type="entry name" value="C5_meth_CS"/>
</dbReference>
<proteinExistence type="predicted"/>
<protein>
    <recommendedName>
        <fullName evidence="5">tRNA (cytosine(38)-C(5))-methyltransferase</fullName>
        <ecNumber evidence="4">2.1.1.204</ecNumber>
    </recommendedName>
    <alternativeName>
        <fullName evidence="6">DNA (cytosine-5)-methyltransferase-like protein 2</fullName>
    </alternativeName>
</protein>
<gene>
    <name evidence="7" type="ORF">BJ684DRAFT_18497</name>
</gene>
<name>A0A4P9Y7N0_9FUNG</name>
<dbReference type="InterPro" id="IPR050750">
    <property type="entry name" value="C5-MTase"/>
</dbReference>
<dbReference type="OrthoDB" id="414133at2759"/>
<dbReference type="Gene3D" id="3.40.50.150">
    <property type="entry name" value="Vaccinia Virus protein VP39"/>
    <property type="match status" value="1"/>
</dbReference>
<keyword evidence="1 7" id="KW-0489">Methyltransferase</keyword>
<keyword evidence="2 7" id="KW-0808">Transferase</keyword>
<dbReference type="GO" id="GO:0005634">
    <property type="term" value="C:nucleus"/>
    <property type="evidence" value="ECO:0007669"/>
    <property type="project" value="TreeGrafter"/>
</dbReference>
<evidence type="ECO:0000256" key="1">
    <source>
        <dbReference type="ARBA" id="ARBA00022603"/>
    </source>
</evidence>
<dbReference type="PROSITE" id="PS00095">
    <property type="entry name" value="C5_MTASE_2"/>
    <property type="match status" value="1"/>
</dbReference>
<evidence type="ECO:0000256" key="3">
    <source>
        <dbReference type="ARBA" id="ARBA00022691"/>
    </source>
</evidence>
<dbReference type="InterPro" id="IPR001525">
    <property type="entry name" value="C5_MeTfrase"/>
</dbReference>
<evidence type="ECO:0000313" key="8">
    <source>
        <dbReference type="Proteomes" id="UP000267251"/>
    </source>
</evidence>
<reference evidence="8" key="1">
    <citation type="journal article" date="2018" name="Nat. Microbiol.">
        <title>Leveraging single-cell genomics to expand the fungal tree of life.</title>
        <authorList>
            <person name="Ahrendt S.R."/>
            <person name="Quandt C.A."/>
            <person name="Ciobanu D."/>
            <person name="Clum A."/>
            <person name="Salamov A."/>
            <person name="Andreopoulos B."/>
            <person name="Cheng J.F."/>
            <person name="Woyke T."/>
            <person name="Pelin A."/>
            <person name="Henrissat B."/>
            <person name="Reynolds N.K."/>
            <person name="Benny G.L."/>
            <person name="Smith M.E."/>
            <person name="James T.Y."/>
            <person name="Grigoriev I.V."/>
        </authorList>
    </citation>
    <scope>NUCLEOTIDE SEQUENCE [LARGE SCALE GENOMIC DNA]</scope>
</reference>
<dbReference type="EC" id="2.1.1.204" evidence="4"/>
<dbReference type="Proteomes" id="UP000267251">
    <property type="component" value="Unassembled WGS sequence"/>
</dbReference>
<evidence type="ECO:0000256" key="6">
    <source>
        <dbReference type="ARBA" id="ARBA00042810"/>
    </source>
</evidence>
<dbReference type="InterPro" id="IPR029063">
    <property type="entry name" value="SAM-dependent_MTases_sf"/>
</dbReference>
<dbReference type="PANTHER" id="PTHR46098:SF1">
    <property type="entry name" value="TRNA (CYTOSINE(38)-C(5))-METHYLTRANSFERASE"/>
    <property type="match status" value="1"/>
</dbReference>
<dbReference type="Pfam" id="PF00145">
    <property type="entry name" value="DNA_methylase"/>
    <property type="match status" value="2"/>
</dbReference>
<evidence type="ECO:0000256" key="4">
    <source>
        <dbReference type="ARBA" id="ARBA00039081"/>
    </source>
</evidence>
<evidence type="ECO:0000313" key="7">
    <source>
        <dbReference type="EMBL" id="RKP15146.1"/>
    </source>
</evidence>
<keyword evidence="3" id="KW-0949">S-adenosyl-L-methionine</keyword>
<dbReference type="GO" id="GO:0032259">
    <property type="term" value="P:methylation"/>
    <property type="evidence" value="ECO:0007669"/>
    <property type="project" value="UniProtKB-KW"/>
</dbReference>
<evidence type="ECO:0000256" key="5">
    <source>
        <dbReference type="ARBA" id="ARBA00039681"/>
    </source>
</evidence>
<dbReference type="PANTHER" id="PTHR46098">
    <property type="entry name" value="TRNA (CYTOSINE(38)-C(5))-METHYLTRANSFERASE"/>
    <property type="match status" value="1"/>
</dbReference>